<name>A0A0F7SIX5_PHARH</name>
<sequence length="49" mass="5446">MSLKGVIYILPLCVGKQSFPNNESRELTIDVATKLDSISDGDRRALRKP</sequence>
<dbReference type="AlphaFoldDB" id="A0A0F7SIX5"/>
<proteinExistence type="predicted"/>
<organism evidence="1">
    <name type="scientific">Phaffia rhodozyma</name>
    <name type="common">Yeast</name>
    <name type="synonym">Xanthophyllomyces dendrorhous</name>
    <dbReference type="NCBI Taxonomy" id="264483"/>
    <lineage>
        <taxon>Eukaryota</taxon>
        <taxon>Fungi</taxon>
        <taxon>Dikarya</taxon>
        <taxon>Basidiomycota</taxon>
        <taxon>Agaricomycotina</taxon>
        <taxon>Tremellomycetes</taxon>
        <taxon>Cystofilobasidiales</taxon>
        <taxon>Mrakiaceae</taxon>
        <taxon>Phaffia</taxon>
    </lineage>
</organism>
<reference evidence="1" key="1">
    <citation type="submission" date="2014-08" db="EMBL/GenBank/DDBJ databases">
        <authorList>
            <person name="Sharma Rahul"/>
            <person name="Thines Marco"/>
        </authorList>
    </citation>
    <scope>NUCLEOTIDE SEQUENCE</scope>
</reference>
<protein>
    <submittedName>
        <fullName evidence="1">Uncharacterized protein</fullName>
    </submittedName>
</protein>
<evidence type="ECO:0000313" key="1">
    <source>
        <dbReference type="EMBL" id="CDZ96927.1"/>
    </source>
</evidence>
<accession>A0A0F7SIX5</accession>
<dbReference type="EMBL" id="LN483167">
    <property type="protein sequence ID" value="CDZ96927.1"/>
    <property type="molecule type" value="Genomic_DNA"/>
</dbReference>